<comment type="similarity">
    <text evidence="4">In the N-terminal section; belongs to the cytochrome P450 family.</text>
</comment>
<keyword evidence="15" id="KW-1185">Reference proteome</keyword>
<evidence type="ECO:0000259" key="12">
    <source>
        <dbReference type="PROSITE" id="PS50902"/>
    </source>
</evidence>
<dbReference type="SUPFAM" id="SSF63380">
    <property type="entry name" value="Riboflavin synthase domain-like"/>
    <property type="match status" value="1"/>
</dbReference>
<dbReference type="Gene3D" id="3.40.50.80">
    <property type="entry name" value="Nucleotide-binding domain of ferredoxin-NADP reductase (FNR) module"/>
    <property type="match status" value="1"/>
</dbReference>
<keyword evidence="9" id="KW-0521">NADP</keyword>
<dbReference type="Gene3D" id="1.10.630.10">
    <property type="entry name" value="Cytochrome P450"/>
    <property type="match status" value="1"/>
</dbReference>
<dbReference type="InterPro" id="IPR017972">
    <property type="entry name" value="Cyt_P450_CS"/>
</dbReference>
<evidence type="ECO:0000256" key="6">
    <source>
        <dbReference type="ARBA" id="ARBA00022630"/>
    </source>
</evidence>
<dbReference type="InterPro" id="IPR002401">
    <property type="entry name" value="Cyt_P450_E_grp-I"/>
</dbReference>
<gene>
    <name evidence="14" type="ORF">FJTKL_12186</name>
</gene>
<dbReference type="PANTHER" id="PTHR19384:SF127">
    <property type="entry name" value="BIFUNCTIONAL CYTOCHROME P450_NADPH--P450 REDUCTASE"/>
    <property type="match status" value="1"/>
</dbReference>
<organism evidence="14 15">
    <name type="scientific">Diaporthe vaccinii</name>
    <dbReference type="NCBI Taxonomy" id="105482"/>
    <lineage>
        <taxon>Eukaryota</taxon>
        <taxon>Fungi</taxon>
        <taxon>Dikarya</taxon>
        <taxon>Ascomycota</taxon>
        <taxon>Pezizomycotina</taxon>
        <taxon>Sordariomycetes</taxon>
        <taxon>Sordariomycetidae</taxon>
        <taxon>Diaporthales</taxon>
        <taxon>Diaporthaceae</taxon>
        <taxon>Diaporthe</taxon>
        <taxon>Diaporthe eres species complex</taxon>
    </lineage>
</organism>
<evidence type="ECO:0000256" key="3">
    <source>
        <dbReference type="ARBA" id="ARBA00001974"/>
    </source>
</evidence>
<dbReference type="Pfam" id="PF00667">
    <property type="entry name" value="FAD_binding_1"/>
    <property type="match status" value="1"/>
</dbReference>
<dbReference type="PROSITE" id="PS00086">
    <property type="entry name" value="CYTOCHROME_P450"/>
    <property type="match status" value="1"/>
</dbReference>
<dbReference type="InterPro" id="IPR001128">
    <property type="entry name" value="Cyt_P450"/>
</dbReference>
<dbReference type="Gene3D" id="1.20.990.10">
    <property type="entry name" value="NADPH-cytochrome p450 Reductase, Chain A, domain 3"/>
    <property type="match status" value="1"/>
</dbReference>
<dbReference type="SUPFAM" id="SSF48264">
    <property type="entry name" value="Cytochrome P450"/>
    <property type="match status" value="1"/>
</dbReference>
<dbReference type="PRINTS" id="PR00385">
    <property type="entry name" value="P450"/>
</dbReference>
<evidence type="ECO:0000256" key="2">
    <source>
        <dbReference type="ARBA" id="ARBA00001971"/>
    </source>
</evidence>
<dbReference type="Gene3D" id="2.40.30.10">
    <property type="entry name" value="Translation factors"/>
    <property type="match status" value="1"/>
</dbReference>
<dbReference type="InterPro" id="IPR001433">
    <property type="entry name" value="OxRdtase_FAD/NAD-bd"/>
</dbReference>
<keyword evidence="5" id="KW-0813">Transport</keyword>
<dbReference type="InterPro" id="IPR017927">
    <property type="entry name" value="FAD-bd_FR_type"/>
</dbReference>
<dbReference type="SUPFAM" id="SSF52343">
    <property type="entry name" value="Ferredoxin reductase-like, C-terminal NADP-linked domain"/>
    <property type="match status" value="1"/>
</dbReference>
<dbReference type="Proteomes" id="UP001600888">
    <property type="component" value="Unassembled WGS sequence"/>
</dbReference>
<dbReference type="Pfam" id="PF00067">
    <property type="entry name" value="p450"/>
    <property type="match status" value="1"/>
</dbReference>
<dbReference type="Pfam" id="PF00175">
    <property type="entry name" value="NAD_binding_1"/>
    <property type="match status" value="1"/>
</dbReference>
<dbReference type="InterPro" id="IPR017938">
    <property type="entry name" value="Riboflavin_synthase-like_b-brl"/>
</dbReference>
<dbReference type="InterPro" id="IPR023173">
    <property type="entry name" value="NADPH_Cyt_P450_Rdtase_alpha"/>
</dbReference>
<dbReference type="InterPro" id="IPR003097">
    <property type="entry name" value="CysJ-like_FAD-binding"/>
</dbReference>
<dbReference type="Gene3D" id="3.40.50.360">
    <property type="match status" value="1"/>
</dbReference>
<comment type="cofactor">
    <cofactor evidence="1">
        <name>FMN</name>
        <dbReference type="ChEBI" id="CHEBI:58210"/>
    </cofactor>
</comment>
<dbReference type="InterPro" id="IPR029039">
    <property type="entry name" value="Flavoprotein-like_sf"/>
</dbReference>
<reference evidence="14 15" key="1">
    <citation type="submission" date="2024-03" db="EMBL/GenBank/DDBJ databases">
        <title>A high-quality draft genome sequence of Diaporthe vaccinii, a causative agent of upright dieback and viscid rot disease in cranberry plants.</title>
        <authorList>
            <person name="Sarrasin M."/>
            <person name="Lang B.F."/>
            <person name="Burger G."/>
        </authorList>
    </citation>
    <scope>NUCLEOTIDE SEQUENCE [LARGE SCALE GENOMIC DNA]</scope>
    <source>
        <strain evidence="14 15">IS7</strain>
    </source>
</reference>
<dbReference type="PROSITE" id="PS51384">
    <property type="entry name" value="FAD_FR"/>
    <property type="match status" value="1"/>
</dbReference>
<dbReference type="SUPFAM" id="SSF52218">
    <property type="entry name" value="Flavoproteins"/>
    <property type="match status" value="1"/>
</dbReference>
<sequence length="814" mass="89397">MLTTICYYLCHYPDKLAKAQKEIDDVVGSEALDSDHIQKLPYLEAVMRESLRLVPTAPTFFVTPYDDGILGGKYQYRKGDVMAPALEVIQRDTGHYGPDSHEFKPERMLRAEFTKLSEFAFKPFGNGLRGCIGRTFVWQESLIILAKLLQKFDLRKDDPSYELRLRSDLSVKPDGFYMQVKLRHGLKATHLSATTETSRGNSILMRDTQVQSFKPSRIMYGAPKGQPIMILHGSNTGTCEALASVLASTCVAKGFAPHVVDTMDSGIGQLSAETPVIMIAASYNGSPASNSVGMITWLEEMAAQSGPLTDLRYAIFGCGHSDWKDTYQKVPVLLHQLMETSGAKPMVPMGASDAATGDMFSDFADWCQELLLPALYREYNMKVGADEGEATPCSGLSISVSHPARVQVRPGYFPAVVTTQKRLSQITTDTAIPIKHHLELRFPADTNTDYAPGDHLLVLPRNNPQFVNTLLDRLGMVWDTQVTIGSGRALGVPDGTRLSVSELLEAYVELPTILTSKHLRILAAATRDDELKSQLAEMLAGRAPSVSLPGLLELLPDFALTLPTILQIAAPMRPRTYSISSAPATKDGHGTLTVSTVPGGMASNYLANIGIGHAIYVKVNSNPGLRATQLRNQDIAPLIMIAVGSGLAPFRAMIQELVMQVGKGHNHAVERSDSRHFPAYLFYGCRGRSIDEMYAEELDEAERMGVVSVRRAYSRESTVNTPEYVTHAVEGQTDLILDLWKSRGAVIRVCAGKKLADELWQLLGPLLRDAGATAESPEEERNKDGMMGLTEWRQKLAPNSGSRWGGRYVEEVFS</sequence>
<evidence type="ECO:0000256" key="5">
    <source>
        <dbReference type="ARBA" id="ARBA00022448"/>
    </source>
</evidence>
<evidence type="ECO:0000256" key="9">
    <source>
        <dbReference type="ARBA" id="ARBA00022857"/>
    </source>
</evidence>
<comment type="caution">
    <text evidence="14">The sequence shown here is derived from an EMBL/GenBank/DDBJ whole genome shotgun (WGS) entry which is preliminary data.</text>
</comment>
<dbReference type="InterPro" id="IPR036396">
    <property type="entry name" value="Cyt_P450_sf"/>
</dbReference>
<evidence type="ECO:0000313" key="15">
    <source>
        <dbReference type="Proteomes" id="UP001600888"/>
    </source>
</evidence>
<evidence type="ECO:0000313" key="14">
    <source>
        <dbReference type="EMBL" id="KAL2280874.1"/>
    </source>
</evidence>
<evidence type="ECO:0000256" key="10">
    <source>
        <dbReference type="ARBA" id="ARBA00023002"/>
    </source>
</evidence>
<proteinExistence type="inferred from homology"/>
<feature type="domain" description="FAD-binding FR-type" evidence="13">
    <location>
        <begin position="410"/>
        <end position="630"/>
    </location>
</feature>
<keyword evidence="8" id="KW-0274">FAD</keyword>
<protein>
    <submittedName>
        <fullName evidence="14">Uncharacterized protein</fullName>
    </submittedName>
</protein>
<feature type="domain" description="Flavodoxin-like" evidence="12">
    <location>
        <begin position="228"/>
        <end position="371"/>
    </location>
</feature>
<dbReference type="EMBL" id="JBAWTH010000062">
    <property type="protein sequence ID" value="KAL2280874.1"/>
    <property type="molecule type" value="Genomic_DNA"/>
</dbReference>
<keyword evidence="6" id="KW-0285">Flavoprotein</keyword>
<evidence type="ECO:0000256" key="8">
    <source>
        <dbReference type="ARBA" id="ARBA00022827"/>
    </source>
</evidence>
<keyword evidence="10" id="KW-0560">Oxidoreductase</keyword>
<evidence type="ECO:0000256" key="1">
    <source>
        <dbReference type="ARBA" id="ARBA00001917"/>
    </source>
</evidence>
<dbReference type="PRINTS" id="PR00463">
    <property type="entry name" value="EP450I"/>
</dbReference>
<evidence type="ECO:0000256" key="4">
    <source>
        <dbReference type="ARBA" id="ARBA00010018"/>
    </source>
</evidence>
<dbReference type="InterPro" id="IPR039261">
    <property type="entry name" value="FNR_nucleotide-bd"/>
</dbReference>
<comment type="cofactor">
    <cofactor evidence="2">
        <name>heme</name>
        <dbReference type="ChEBI" id="CHEBI:30413"/>
    </cofactor>
</comment>
<keyword evidence="11" id="KW-0408">Iron</keyword>
<name>A0ABR4EEK9_9PEZI</name>
<evidence type="ECO:0000256" key="7">
    <source>
        <dbReference type="ARBA" id="ARBA00022723"/>
    </source>
</evidence>
<dbReference type="InterPro" id="IPR008254">
    <property type="entry name" value="Flavodoxin/NO_synth"/>
</dbReference>
<accession>A0ABR4EEK9</accession>
<dbReference type="PANTHER" id="PTHR19384">
    <property type="entry name" value="NITRIC OXIDE SYNTHASE-RELATED"/>
    <property type="match status" value="1"/>
</dbReference>
<dbReference type="PROSITE" id="PS50902">
    <property type="entry name" value="FLAVODOXIN_LIKE"/>
    <property type="match status" value="1"/>
</dbReference>
<comment type="cofactor">
    <cofactor evidence="3">
        <name>FAD</name>
        <dbReference type="ChEBI" id="CHEBI:57692"/>
    </cofactor>
</comment>
<keyword evidence="7" id="KW-0479">Metal-binding</keyword>
<dbReference type="Pfam" id="PF00258">
    <property type="entry name" value="Flavodoxin_1"/>
    <property type="match status" value="1"/>
</dbReference>
<evidence type="ECO:0000256" key="11">
    <source>
        <dbReference type="ARBA" id="ARBA00023004"/>
    </source>
</evidence>
<evidence type="ECO:0000259" key="13">
    <source>
        <dbReference type="PROSITE" id="PS51384"/>
    </source>
</evidence>